<keyword evidence="3" id="KW-1185">Reference proteome</keyword>
<gene>
    <name evidence="2" type="ORF">AVEN_176246_1</name>
</gene>
<accession>A0A4Y2Q711</accession>
<evidence type="ECO:0000313" key="3">
    <source>
        <dbReference type="Proteomes" id="UP000499080"/>
    </source>
</evidence>
<name>A0A4Y2Q711_ARAVE</name>
<feature type="compositionally biased region" description="Basic and acidic residues" evidence="1">
    <location>
        <begin position="50"/>
        <end position="65"/>
    </location>
</feature>
<proteinExistence type="predicted"/>
<reference evidence="2 3" key="1">
    <citation type="journal article" date="2019" name="Sci. Rep.">
        <title>Orb-weaving spider Araneus ventricosus genome elucidates the spidroin gene catalogue.</title>
        <authorList>
            <person name="Kono N."/>
            <person name="Nakamura H."/>
            <person name="Ohtoshi R."/>
            <person name="Moran D.A.P."/>
            <person name="Shinohara A."/>
            <person name="Yoshida Y."/>
            <person name="Fujiwara M."/>
            <person name="Mori M."/>
            <person name="Tomita M."/>
            <person name="Arakawa K."/>
        </authorList>
    </citation>
    <scope>NUCLEOTIDE SEQUENCE [LARGE SCALE GENOMIC DNA]</scope>
</reference>
<evidence type="ECO:0000256" key="1">
    <source>
        <dbReference type="SAM" id="MobiDB-lite"/>
    </source>
</evidence>
<feature type="region of interest" description="Disordered" evidence="1">
    <location>
        <begin position="1"/>
        <end position="135"/>
    </location>
</feature>
<dbReference type="Proteomes" id="UP000499080">
    <property type="component" value="Unassembled WGS sequence"/>
</dbReference>
<dbReference type="AlphaFoldDB" id="A0A4Y2Q711"/>
<feature type="compositionally biased region" description="Basic residues" evidence="1">
    <location>
        <begin position="34"/>
        <end position="49"/>
    </location>
</feature>
<evidence type="ECO:0000313" key="2">
    <source>
        <dbReference type="EMBL" id="GBN59359.1"/>
    </source>
</evidence>
<dbReference type="EMBL" id="BGPR01013125">
    <property type="protein sequence ID" value="GBN59359.1"/>
    <property type="molecule type" value="Genomic_DNA"/>
</dbReference>
<comment type="caution">
    <text evidence="2">The sequence shown here is derived from an EMBL/GenBank/DDBJ whole genome shotgun (WGS) entry which is preliminary data.</text>
</comment>
<sequence>VRVWAAAENRKQKAEKYGGTSKAENKNLGPKSTSTKKQKATPLPKKVKKPKMEHLSVKKKADGKQSRPGSKPKKATSGKKALEKSAGAKAEVGKPNRAAKSKKASDKTPTAKPATHAQNKKTGTKSGSGKTRDRS</sequence>
<feature type="non-terminal residue" evidence="2">
    <location>
        <position position="1"/>
    </location>
</feature>
<protein>
    <submittedName>
        <fullName evidence="2">Uncharacterized protein</fullName>
    </submittedName>
</protein>
<organism evidence="2 3">
    <name type="scientific">Araneus ventricosus</name>
    <name type="common">Orbweaver spider</name>
    <name type="synonym">Epeira ventricosa</name>
    <dbReference type="NCBI Taxonomy" id="182803"/>
    <lineage>
        <taxon>Eukaryota</taxon>
        <taxon>Metazoa</taxon>
        <taxon>Ecdysozoa</taxon>
        <taxon>Arthropoda</taxon>
        <taxon>Chelicerata</taxon>
        <taxon>Arachnida</taxon>
        <taxon>Araneae</taxon>
        <taxon>Araneomorphae</taxon>
        <taxon>Entelegynae</taxon>
        <taxon>Araneoidea</taxon>
        <taxon>Araneidae</taxon>
        <taxon>Araneus</taxon>
    </lineage>
</organism>